<organism evidence="1 2">
    <name type="scientific">Halalkalibacter akibai (strain ATCC 43226 / DSM 21942 / CIP 109018 / JCM 9157 / 1139)</name>
    <name type="common">Bacillus akibai</name>
    <dbReference type="NCBI Taxonomy" id="1236973"/>
    <lineage>
        <taxon>Bacteria</taxon>
        <taxon>Bacillati</taxon>
        <taxon>Bacillota</taxon>
        <taxon>Bacilli</taxon>
        <taxon>Bacillales</taxon>
        <taxon>Bacillaceae</taxon>
        <taxon>Halalkalibacter</taxon>
    </lineage>
</organism>
<accession>W4QNN6</accession>
<comment type="caution">
    <text evidence="1">The sequence shown here is derived from an EMBL/GenBank/DDBJ whole genome shotgun (WGS) entry which is preliminary data.</text>
</comment>
<evidence type="ECO:0000313" key="2">
    <source>
        <dbReference type="Proteomes" id="UP000018896"/>
    </source>
</evidence>
<dbReference type="eggNOG" id="ENOG5032C0T">
    <property type="taxonomic scope" value="Bacteria"/>
</dbReference>
<sequence>MTNSSAVIKTNPNHTAATHHVIHSEMLLFKIKSLQDLYKDEVMTIKDMNKLARLLLKHHSPATPDPLKQYDICQNKLQVGVYCLTCGSLPLLRSKGAWICPVCKTASKDAHLYTLNDYYLLIGSVITNKRLRWFCNISSRSIAAKLLTSLDLKQSGMQKKSYL</sequence>
<keyword evidence="2" id="KW-1185">Reference proteome</keyword>
<dbReference type="AlphaFoldDB" id="W4QNN6"/>
<gene>
    <name evidence="1" type="ORF">JCM9157_277</name>
</gene>
<proteinExistence type="predicted"/>
<dbReference type="Proteomes" id="UP000018896">
    <property type="component" value="Unassembled WGS sequence"/>
</dbReference>
<evidence type="ECO:0000313" key="1">
    <source>
        <dbReference type="EMBL" id="GAE33283.1"/>
    </source>
</evidence>
<name>W4QNN6_HALA3</name>
<dbReference type="STRING" id="1236973.JCM9157_277"/>
<protein>
    <submittedName>
        <fullName evidence="1">Uncharacterized protein</fullName>
    </submittedName>
</protein>
<dbReference type="EMBL" id="BAUV01000001">
    <property type="protein sequence ID" value="GAE33283.1"/>
    <property type="molecule type" value="Genomic_DNA"/>
</dbReference>
<reference evidence="1 2" key="1">
    <citation type="journal article" date="2014" name="Genome Announc.">
        <title>Draft Genome Sequences of Three Alkaliphilic Bacillus Strains, Bacillus wakoensis JCM 9140T, Bacillus akibai JCM 9157T, and Bacillus hemicellulosilyticus JCM 9152T.</title>
        <authorList>
            <person name="Yuki M."/>
            <person name="Oshima K."/>
            <person name="Suda W."/>
            <person name="Oshida Y."/>
            <person name="Kitamura K."/>
            <person name="Iida T."/>
            <person name="Hattori M."/>
            <person name="Ohkuma M."/>
        </authorList>
    </citation>
    <scope>NUCLEOTIDE SEQUENCE [LARGE SCALE GENOMIC DNA]</scope>
    <source>
        <strain evidence="1 2">JCM 9157</strain>
    </source>
</reference>